<dbReference type="CDD" id="cd00130">
    <property type="entry name" value="PAS"/>
    <property type="match status" value="2"/>
</dbReference>
<dbReference type="SMART" id="SM00091">
    <property type="entry name" value="PAS"/>
    <property type="match status" value="2"/>
</dbReference>
<evidence type="ECO:0000256" key="11">
    <source>
        <dbReference type="SAM" id="MobiDB-lite"/>
    </source>
</evidence>
<keyword evidence="7" id="KW-0804">Transcription</keyword>
<keyword evidence="6" id="KW-0010">Activator</keyword>
<dbReference type="FunFam" id="3.30.450.20:FF:000028">
    <property type="entry name" value="Aryl hydrocarbon receptor nuclear translocator 1"/>
    <property type="match status" value="1"/>
</dbReference>
<dbReference type="GO" id="GO:0005634">
    <property type="term" value="C:nucleus"/>
    <property type="evidence" value="ECO:0007669"/>
    <property type="project" value="UniProtKB-SubCell"/>
</dbReference>
<evidence type="ECO:0000259" key="12">
    <source>
        <dbReference type="PROSITE" id="PS50112"/>
    </source>
</evidence>
<feature type="compositionally biased region" description="Basic and acidic residues" evidence="11">
    <location>
        <begin position="51"/>
        <end position="65"/>
    </location>
</feature>
<dbReference type="PRINTS" id="PR00785">
    <property type="entry name" value="NCTRNSLOCATR"/>
</dbReference>
<dbReference type="AlphaFoldDB" id="A0AAZ3QRP0"/>
<evidence type="ECO:0000256" key="4">
    <source>
        <dbReference type="ARBA" id="ARBA00023015"/>
    </source>
</evidence>
<sequence>MLFNPDMDSSNPDIPDDSLGLGAGGAQASSSAVVPKGSNKRRAACDDDGGGGDKERFARENHSEIERRRRNKMTAYITELSDMVPTCSALARKPDKLTILRMAVSHMKSLRGSGNTAADGTYKPSFLTDQELKHLILEAADGFLFVVSCESGRVVYVSDSLTPVLNQSQSDWLGSSLYDQLHPDDGDKLREQLSTAESNNTGRMLDLKTGTVKKEGQQSSVRMCMGARRSFICRMRCGSCPVEPMSMNRLNFLRSRNRNGLGPPKDGEPQYVVVHCTGYIKSWPPTGVNLTDEEADNIQGSRYCLVAIGRLQVTSCPSDTDMNSISVPVEFISRHNCQGLFTFVDHRCMATVGYQPQELLGKNILELAHPEDQELLRDSFQQVVKLKGQVLSVMFRFLSKTRDWLWIRTSSFTFQNPFSEEIEYIICTNANVKQLQQQQAELGGGGRDGLYEAGQVTLPQMPVQAVTAAGTDHSKTRDKAEMHPSMYPNPDQAKFLPSTSAPGVPIYPQDNNNYTTANRSNDTYSRSVGMSPQMVQPSHSAGQVLAQMSRQNGAPPSNSSPLQGGAAVSWPGPAAGARPPFNNQQVVPQAGKALSPQFAMGSFVGGSSSSFGAMPTTAAPTPTMGANYPNINPRASLNTNGYDGLGSGQQFPSRAAEAVWPQWHGQQQAQNRPDIFPDVLAMLDQPANFNNDDFEIPIYPSFNE</sequence>
<evidence type="ECO:0000256" key="10">
    <source>
        <dbReference type="ARBA" id="ARBA00045949"/>
    </source>
</evidence>
<comment type="function">
    <text evidence="10">Required for activity of the AHR. Upon ligand binding, AHR translocates into the nucleus, where it heterodimerizes with ARNT and induces transcription by binding to xenobiotic response elements (XRE). Not required for the ligand-binding subunit to translocate from the cytosol to the nucleus after ligand binding. The complex initiates transcription of genes involved in the regulation of a variety of biological processes, including angiogenesis, hematopoiesis, drug and lipid metabolism, cell motility and immune modulation. The heterodimer binds to core DNA sequence 5'-TACGTG-3' within the hypoxia response element (HRE) of target gene promoters and functions as a transcriptional regulator of the adaptive response to hypoxia. The heterodimer ARNT:AHR binds to core DNA sequence 5'-TGCGTG-3' within the dioxin response element (DRE) of target gene promoters and activates their transcription.</text>
</comment>
<dbReference type="GO" id="GO:0005737">
    <property type="term" value="C:cytoplasm"/>
    <property type="evidence" value="ECO:0007669"/>
    <property type="project" value="InterPro"/>
</dbReference>
<evidence type="ECO:0000256" key="8">
    <source>
        <dbReference type="ARBA" id="ARBA00023242"/>
    </source>
</evidence>
<evidence type="ECO:0000256" key="7">
    <source>
        <dbReference type="ARBA" id="ARBA00023163"/>
    </source>
</evidence>
<feature type="compositionally biased region" description="Polar residues" evidence="11">
    <location>
        <begin position="512"/>
        <end position="562"/>
    </location>
</feature>
<feature type="region of interest" description="Disordered" evidence="11">
    <location>
        <begin position="1"/>
        <end position="65"/>
    </location>
</feature>
<keyword evidence="3" id="KW-0677">Repeat</keyword>
<evidence type="ECO:0000256" key="2">
    <source>
        <dbReference type="ARBA" id="ARBA00022491"/>
    </source>
</evidence>
<keyword evidence="15" id="KW-1185">Reference proteome</keyword>
<dbReference type="GO" id="GO:0045893">
    <property type="term" value="P:positive regulation of DNA-templated transcription"/>
    <property type="evidence" value="ECO:0007669"/>
    <property type="project" value="UniProtKB-ARBA"/>
</dbReference>
<dbReference type="NCBIfam" id="TIGR00229">
    <property type="entry name" value="sensory_box"/>
    <property type="match status" value="1"/>
</dbReference>
<feature type="compositionally biased region" description="Basic and acidic residues" evidence="11">
    <location>
        <begin position="472"/>
        <end position="482"/>
    </location>
</feature>
<reference evidence="15" key="1">
    <citation type="journal article" date="2018" name="PLoS ONE">
        <title>Chinook salmon (Oncorhynchus tshawytscha) genome and transcriptome.</title>
        <authorList>
            <person name="Christensen K.A."/>
            <person name="Leong J.S."/>
            <person name="Sakhrani D."/>
            <person name="Biagi C.A."/>
            <person name="Minkley D.R."/>
            <person name="Withler R.E."/>
            <person name="Rondeau E.B."/>
            <person name="Koop B.F."/>
            <person name="Devlin R.H."/>
        </authorList>
    </citation>
    <scope>NUCLEOTIDE SEQUENCE [LARGE SCALE GENOMIC DNA]</scope>
</reference>
<dbReference type="Pfam" id="PF00989">
    <property type="entry name" value="PAS"/>
    <property type="match status" value="1"/>
</dbReference>
<dbReference type="InterPro" id="IPR011598">
    <property type="entry name" value="bHLH_dom"/>
</dbReference>
<evidence type="ECO:0000256" key="3">
    <source>
        <dbReference type="ARBA" id="ARBA00022737"/>
    </source>
</evidence>
<dbReference type="InterPro" id="IPR001067">
    <property type="entry name" value="Nuc_translocat"/>
</dbReference>
<dbReference type="PROSITE" id="PS50888">
    <property type="entry name" value="BHLH"/>
    <property type="match status" value="1"/>
</dbReference>
<feature type="region of interest" description="Disordered" evidence="11">
    <location>
        <begin position="512"/>
        <end position="584"/>
    </location>
</feature>
<dbReference type="PANTHER" id="PTHR23042">
    <property type="entry name" value="CIRCADIAN PROTEIN CLOCK/ARNT/BMAL/PAS"/>
    <property type="match status" value="1"/>
</dbReference>
<dbReference type="Pfam" id="PF00010">
    <property type="entry name" value="HLH"/>
    <property type="match status" value="1"/>
</dbReference>
<dbReference type="GO" id="GO:0005667">
    <property type="term" value="C:transcription regulator complex"/>
    <property type="evidence" value="ECO:0007669"/>
    <property type="project" value="InterPro"/>
</dbReference>
<dbReference type="GO" id="GO:0003700">
    <property type="term" value="F:DNA-binding transcription factor activity"/>
    <property type="evidence" value="ECO:0007669"/>
    <property type="project" value="InterPro"/>
</dbReference>
<gene>
    <name evidence="14" type="primary">ARNT</name>
</gene>
<comment type="subcellular location">
    <subcellularLocation>
        <location evidence="1">Nucleus</location>
    </subcellularLocation>
</comment>
<dbReference type="GO" id="GO:0046983">
    <property type="term" value="F:protein dimerization activity"/>
    <property type="evidence" value="ECO:0007669"/>
    <property type="project" value="InterPro"/>
</dbReference>
<dbReference type="SMART" id="SM00086">
    <property type="entry name" value="PAC"/>
    <property type="match status" value="1"/>
</dbReference>
<dbReference type="InterPro" id="IPR050933">
    <property type="entry name" value="Circadian_TF"/>
</dbReference>
<accession>A0AAZ3QRP0</accession>
<protein>
    <recommendedName>
        <fullName evidence="9">Aryl hydrocarbon receptor nuclear translocator</fullName>
    </recommendedName>
</protein>
<name>A0AAZ3QRP0_ONCTS</name>
<keyword evidence="8" id="KW-0539">Nucleus</keyword>
<dbReference type="CDD" id="cd18947">
    <property type="entry name" value="bHLH-PAS_ARNT"/>
    <property type="match status" value="1"/>
</dbReference>
<dbReference type="InterPro" id="IPR013767">
    <property type="entry name" value="PAS_fold"/>
</dbReference>
<feature type="region of interest" description="Disordered" evidence="11">
    <location>
        <begin position="467"/>
        <end position="490"/>
    </location>
</feature>
<dbReference type="Ensembl" id="ENSOTST00005133268.1">
    <property type="protein sequence ID" value="ENSOTSP00005130915.1"/>
    <property type="gene ID" value="ENSOTSG00005033828.2"/>
</dbReference>
<proteinExistence type="predicted"/>
<dbReference type="Pfam" id="PF14598">
    <property type="entry name" value="PAS_11"/>
    <property type="match status" value="1"/>
</dbReference>
<dbReference type="Gene3D" id="3.30.450.20">
    <property type="entry name" value="PAS domain"/>
    <property type="match status" value="2"/>
</dbReference>
<dbReference type="PROSITE" id="PS50112">
    <property type="entry name" value="PAS"/>
    <property type="match status" value="2"/>
</dbReference>
<reference evidence="14" key="3">
    <citation type="submission" date="2025-09" db="UniProtKB">
        <authorList>
            <consortium name="Ensembl"/>
        </authorList>
    </citation>
    <scope>IDENTIFICATION</scope>
</reference>
<evidence type="ECO:0000256" key="1">
    <source>
        <dbReference type="ARBA" id="ARBA00004123"/>
    </source>
</evidence>
<dbReference type="InterPro" id="IPR001610">
    <property type="entry name" value="PAC"/>
</dbReference>
<evidence type="ECO:0000256" key="9">
    <source>
        <dbReference type="ARBA" id="ARBA00039652"/>
    </source>
</evidence>
<dbReference type="SUPFAM" id="SSF47459">
    <property type="entry name" value="HLH, helix-loop-helix DNA-binding domain"/>
    <property type="match status" value="1"/>
</dbReference>
<dbReference type="SUPFAM" id="SSF55785">
    <property type="entry name" value="PYP-like sensor domain (PAS domain)"/>
    <property type="match status" value="2"/>
</dbReference>
<keyword evidence="2" id="KW-0678">Repressor</keyword>
<keyword evidence="5" id="KW-0238">DNA-binding</keyword>
<evidence type="ECO:0000259" key="13">
    <source>
        <dbReference type="PROSITE" id="PS50888"/>
    </source>
</evidence>
<feature type="domain" description="PAS" evidence="12">
    <location>
        <begin position="129"/>
        <end position="200"/>
    </location>
</feature>
<dbReference type="InterPro" id="IPR035965">
    <property type="entry name" value="PAS-like_dom_sf"/>
</dbReference>
<dbReference type="GeneTree" id="ENSGT00940000157585"/>
<dbReference type="Gene3D" id="4.10.280.10">
    <property type="entry name" value="Helix-loop-helix DNA-binding domain"/>
    <property type="match status" value="1"/>
</dbReference>
<feature type="domain" description="BHLH" evidence="13">
    <location>
        <begin position="57"/>
        <end position="110"/>
    </location>
</feature>
<dbReference type="GO" id="GO:0003677">
    <property type="term" value="F:DNA binding"/>
    <property type="evidence" value="ECO:0007669"/>
    <property type="project" value="UniProtKB-KW"/>
</dbReference>
<reference evidence="14" key="2">
    <citation type="submission" date="2025-08" db="UniProtKB">
        <authorList>
            <consortium name="Ensembl"/>
        </authorList>
    </citation>
    <scope>IDENTIFICATION</scope>
</reference>
<organism evidence="14 15">
    <name type="scientific">Oncorhynchus tshawytscha</name>
    <name type="common">Chinook salmon</name>
    <name type="synonym">Salmo tshawytscha</name>
    <dbReference type="NCBI Taxonomy" id="74940"/>
    <lineage>
        <taxon>Eukaryota</taxon>
        <taxon>Metazoa</taxon>
        <taxon>Chordata</taxon>
        <taxon>Craniata</taxon>
        <taxon>Vertebrata</taxon>
        <taxon>Euteleostomi</taxon>
        <taxon>Actinopterygii</taxon>
        <taxon>Neopterygii</taxon>
        <taxon>Teleostei</taxon>
        <taxon>Protacanthopterygii</taxon>
        <taxon>Salmoniformes</taxon>
        <taxon>Salmonidae</taxon>
        <taxon>Salmoninae</taxon>
        <taxon>Oncorhynchus</taxon>
    </lineage>
</organism>
<dbReference type="InterPro" id="IPR036638">
    <property type="entry name" value="HLH_DNA-bd_sf"/>
</dbReference>
<dbReference type="FunFam" id="4.10.280.10:FF:000011">
    <property type="entry name" value="Aryl hydrocarbon receptor nuclear translocator 2"/>
    <property type="match status" value="1"/>
</dbReference>
<feature type="domain" description="PAS" evidence="12">
    <location>
        <begin position="338"/>
        <end position="387"/>
    </location>
</feature>
<dbReference type="InterPro" id="IPR000014">
    <property type="entry name" value="PAS"/>
</dbReference>
<keyword evidence="4" id="KW-0805">Transcription regulation</keyword>
<evidence type="ECO:0000256" key="6">
    <source>
        <dbReference type="ARBA" id="ARBA00023159"/>
    </source>
</evidence>
<evidence type="ECO:0000256" key="5">
    <source>
        <dbReference type="ARBA" id="ARBA00023125"/>
    </source>
</evidence>
<evidence type="ECO:0000313" key="14">
    <source>
        <dbReference type="Ensembl" id="ENSOTSP00005130915.1"/>
    </source>
</evidence>
<evidence type="ECO:0000313" key="15">
    <source>
        <dbReference type="Proteomes" id="UP000694402"/>
    </source>
</evidence>
<dbReference type="FunFam" id="3.30.450.20:FF:000003">
    <property type="entry name" value="Aryl hydrocarbon receptor nuclear translocator 2"/>
    <property type="match status" value="1"/>
</dbReference>
<dbReference type="Proteomes" id="UP000694402">
    <property type="component" value="Unassembled WGS sequence"/>
</dbReference>
<dbReference type="SMART" id="SM00353">
    <property type="entry name" value="HLH"/>
    <property type="match status" value="1"/>
</dbReference>